<dbReference type="EMBL" id="LT629745">
    <property type="protein sequence ID" value="SDR68910.1"/>
    <property type="molecule type" value="Genomic_DNA"/>
</dbReference>
<dbReference type="Pfam" id="PF00535">
    <property type="entry name" value="Glycos_transf_2"/>
    <property type="match status" value="1"/>
</dbReference>
<accession>A0A1H1L3L3</accession>
<dbReference type="RefSeq" id="WP_089661172.1">
    <property type="nucleotide sequence ID" value="NZ_LT629745.1"/>
</dbReference>
<dbReference type="AlphaFoldDB" id="A0A1H1L3L3"/>
<dbReference type="PANTHER" id="PTHR43685">
    <property type="entry name" value="GLYCOSYLTRANSFERASE"/>
    <property type="match status" value="1"/>
</dbReference>
<dbReference type="Gene3D" id="3.90.550.10">
    <property type="entry name" value="Spore Coat Polysaccharide Biosynthesis Protein SpsA, Chain A"/>
    <property type="match status" value="1"/>
</dbReference>
<dbReference type="InterPro" id="IPR050834">
    <property type="entry name" value="Glycosyltransf_2"/>
</dbReference>
<keyword evidence="3" id="KW-1185">Reference proteome</keyword>
<dbReference type="PANTHER" id="PTHR43685:SF2">
    <property type="entry name" value="GLYCOSYLTRANSFERASE 2-LIKE DOMAIN-CONTAINING PROTEIN"/>
    <property type="match status" value="1"/>
</dbReference>
<proteinExistence type="predicted"/>
<reference evidence="2 3" key="1">
    <citation type="submission" date="2016-10" db="EMBL/GenBank/DDBJ databases">
        <authorList>
            <person name="Varghese N."/>
            <person name="Submissions S."/>
        </authorList>
    </citation>
    <scope>NUCLEOTIDE SEQUENCE [LARGE SCALE GENOMIC DNA]</scope>
    <source>
        <strain evidence="2 3">Mar_2010_102</strain>
    </source>
</reference>
<protein>
    <recommendedName>
        <fullName evidence="1">Glycosyltransferase 2-like domain-containing protein</fullName>
    </recommendedName>
</protein>
<gene>
    <name evidence="2" type="ORF">SAMN04488552_0522</name>
</gene>
<evidence type="ECO:0000313" key="2">
    <source>
        <dbReference type="EMBL" id="SDR68910.1"/>
    </source>
</evidence>
<name>A0A1H1L3L3_9FLAO</name>
<dbReference type="CDD" id="cd00761">
    <property type="entry name" value="Glyco_tranf_GTA_type"/>
    <property type="match status" value="1"/>
</dbReference>
<dbReference type="SUPFAM" id="SSF53448">
    <property type="entry name" value="Nucleotide-diphospho-sugar transferases"/>
    <property type="match status" value="1"/>
</dbReference>
<evidence type="ECO:0000313" key="3">
    <source>
        <dbReference type="Proteomes" id="UP000198858"/>
    </source>
</evidence>
<organism evidence="2 3">
    <name type="scientific">Christiangramia echinicola</name>
    <dbReference type="NCBI Taxonomy" id="279359"/>
    <lineage>
        <taxon>Bacteria</taxon>
        <taxon>Pseudomonadati</taxon>
        <taxon>Bacteroidota</taxon>
        <taxon>Flavobacteriia</taxon>
        <taxon>Flavobacteriales</taxon>
        <taxon>Flavobacteriaceae</taxon>
        <taxon>Christiangramia</taxon>
    </lineage>
</organism>
<dbReference type="STRING" id="1250231.SAMN04488552_0522"/>
<evidence type="ECO:0000259" key="1">
    <source>
        <dbReference type="Pfam" id="PF00535"/>
    </source>
</evidence>
<sequence>MLLLIHNAGKLVRVKSEEEKDQEIFSINLVTSVWKYAEKYPEDLIGWCEEQKINVINTSNWAEVFQNDLIMASYGIENRFLPETLGYIDQLPFININSEVRYPTWLMSSDIGGIKGKTLLKFKGLLSEIKDFNFLINSIARIGQQNGLFCYSDPRLIKEEYISKRKKAVIIKRASIKNLFYFVAQHYNKKRLVLLLWCFIKYEKSFPIFPFLSALYLKRLAGKRFQLNLHEDEKKGLEELNPKIDVIIPTLGRPKYLLQVIEDLSKQSLLPRKVIVVEQNPDKNSQTELLELSKKNWPFKIIHQFIHEVGACNARNLALDETESDWVFFADDDNRMEPEILERAFQEIDRYKFNCLTLHYPQEGESKVFKKMKQWGTFGAGNSIVSRRFAVDLRFDRRFEYGYGEDKDYGMQLRNAGCDIIYHPNIEILHLKAPRGGFREKEHTPWEEDEPKPSPTLMLYAKKYYSNKQLKGFKEELFFRFYFKQKIKNPFKYYRWMNDKWEKSEFWVQQLNNRAEELSKSRE</sequence>
<feature type="domain" description="Glycosyltransferase 2-like" evidence="1">
    <location>
        <begin position="246"/>
        <end position="373"/>
    </location>
</feature>
<dbReference type="InterPro" id="IPR001173">
    <property type="entry name" value="Glyco_trans_2-like"/>
</dbReference>
<dbReference type="InterPro" id="IPR029044">
    <property type="entry name" value="Nucleotide-diphossugar_trans"/>
</dbReference>
<dbReference type="Proteomes" id="UP000198858">
    <property type="component" value="Chromosome I"/>
</dbReference>